<feature type="transmembrane region" description="Helical" evidence="13">
    <location>
        <begin position="1232"/>
        <end position="1253"/>
    </location>
</feature>
<dbReference type="EMBL" id="JAIVGD010000026">
    <property type="protein sequence ID" value="KAH0742422.1"/>
    <property type="molecule type" value="Genomic_DNA"/>
</dbReference>
<dbReference type="PANTHER" id="PTHR23135:SF4">
    <property type="entry name" value="UDP-N-ACETYLMURAMOYL-L-ALANYL-D-GLUTAMATE--2,6-DIAMINOPIMELATE LIGASE MURE HOMOLOG, CHLOROPLASTIC"/>
    <property type="match status" value="1"/>
</dbReference>
<feature type="transmembrane region" description="Helical" evidence="13">
    <location>
        <begin position="1086"/>
        <end position="1110"/>
    </location>
</feature>
<evidence type="ECO:0000256" key="6">
    <source>
        <dbReference type="ARBA" id="ARBA00022692"/>
    </source>
</evidence>
<dbReference type="SUPFAM" id="SSF53244">
    <property type="entry name" value="MurD-like peptide ligases, peptide-binding domain"/>
    <property type="match status" value="1"/>
</dbReference>
<dbReference type="Gene3D" id="3.50.30.30">
    <property type="match status" value="1"/>
</dbReference>
<dbReference type="Pfam" id="PF08245">
    <property type="entry name" value="Mur_ligase_M"/>
    <property type="match status" value="1"/>
</dbReference>
<feature type="domain" description="PA" evidence="15">
    <location>
        <begin position="854"/>
        <end position="936"/>
    </location>
</feature>
<dbReference type="SMART" id="SM00730">
    <property type="entry name" value="PSN"/>
    <property type="match status" value="1"/>
</dbReference>
<dbReference type="Pfam" id="PF04258">
    <property type="entry name" value="Peptidase_A22B"/>
    <property type="match status" value="1"/>
</dbReference>
<dbReference type="InterPro" id="IPR006639">
    <property type="entry name" value="Preselin/SPP"/>
</dbReference>
<dbReference type="Gene3D" id="3.90.190.20">
    <property type="entry name" value="Mur ligase, C-terminal domain"/>
    <property type="match status" value="1"/>
</dbReference>
<keyword evidence="19" id="KW-1185">Reference proteome</keyword>
<evidence type="ECO:0000259" key="16">
    <source>
        <dbReference type="Pfam" id="PF02875"/>
    </source>
</evidence>
<evidence type="ECO:0000256" key="4">
    <source>
        <dbReference type="ARBA" id="ARBA00006859"/>
    </source>
</evidence>
<feature type="region of interest" description="Disordered" evidence="12">
    <location>
        <begin position="51"/>
        <end position="71"/>
    </location>
</feature>
<evidence type="ECO:0000256" key="12">
    <source>
        <dbReference type="SAM" id="MobiDB-lite"/>
    </source>
</evidence>
<dbReference type="InterPro" id="IPR036615">
    <property type="entry name" value="Mur_ligase_C_dom_sf"/>
</dbReference>
<evidence type="ECO:0000259" key="15">
    <source>
        <dbReference type="Pfam" id="PF02225"/>
    </source>
</evidence>
<evidence type="ECO:0000256" key="9">
    <source>
        <dbReference type="ARBA" id="ARBA00022989"/>
    </source>
</evidence>
<dbReference type="PANTHER" id="PTHR23135">
    <property type="entry name" value="MUR LIGASE FAMILY MEMBER"/>
    <property type="match status" value="1"/>
</dbReference>
<feature type="domain" description="Mur ligase N-terminal catalytic" evidence="14">
    <location>
        <begin position="261"/>
        <end position="338"/>
    </location>
</feature>
<evidence type="ECO:0000256" key="3">
    <source>
        <dbReference type="ARBA" id="ARBA00005898"/>
    </source>
</evidence>
<evidence type="ECO:0000256" key="1">
    <source>
        <dbReference type="ARBA" id="ARBA00003012"/>
    </source>
</evidence>
<evidence type="ECO:0000256" key="8">
    <source>
        <dbReference type="ARBA" id="ARBA00022801"/>
    </source>
</evidence>
<dbReference type="NCBIfam" id="TIGR01085">
    <property type="entry name" value="murE"/>
    <property type="match status" value="1"/>
</dbReference>
<dbReference type="HAMAP" id="MF_00208">
    <property type="entry name" value="MurE"/>
    <property type="match status" value="1"/>
</dbReference>
<comment type="caution">
    <text evidence="18">The sequence shown here is derived from an EMBL/GenBank/DDBJ whole genome shotgun (WGS) entry which is preliminary data.</text>
</comment>
<dbReference type="Gene3D" id="3.40.1190.10">
    <property type="entry name" value="Mur-like, catalytic domain"/>
    <property type="match status" value="1"/>
</dbReference>
<feature type="transmembrane region" description="Helical" evidence="13">
    <location>
        <begin position="1116"/>
        <end position="1136"/>
    </location>
</feature>
<comment type="similarity">
    <text evidence="3">Belongs to the MurCDEF family. MurE subfamily.</text>
</comment>
<dbReference type="InterPro" id="IPR000713">
    <property type="entry name" value="Mur_ligase_N"/>
</dbReference>
<keyword evidence="5" id="KW-0645">Protease</keyword>
<keyword evidence="11" id="KW-0325">Glycoprotein</keyword>
<name>A0ABQ7U644_SOLTU</name>
<feature type="domain" description="Mur ligase central" evidence="17">
    <location>
        <begin position="350"/>
        <end position="555"/>
    </location>
</feature>
<dbReference type="Pfam" id="PF01225">
    <property type="entry name" value="Mur_ligase"/>
    <property type="match status" value="1"/>
</dbReference>
<dbReference type="InterPro" id="IPR035911">
    <property type="entry name" value="MurE/MurF_N"/>
</dbReference>
<feature type="transmembrane region" description="Helical" evidence="13">
    <location>
        <begin position="1143"/>
        <end position="1161"/>
    </location>
</feature>
<sequence>MPFTLLSPPPLPSLLHHTPPPLQFKPFISLHHLRLKHPTTLTTVSAIGADGKYYPTPSDDDPPEAPEDSMHGVNKFQQIQREAAKARKQQEELFKKEQSIFVNALADVEDAPDNPIANDNDSGDDLFGEIDKAIALKRKEFVKQGLLKPNPKKSALVEVEVEGIDELLPEEVVDLEEISELTGLTEISEGEESEEERSDFEVSDDVVKAEFSDLSSFDIDFDEYGKAKPRIAEPKFRMSLAELLDESRVVPVSVYGDLEVEISGIQHDSRLVESGDLFVCCVGMKTDGHLYLSEADKRGAVAVVASKEIDIEETLGCKALVIVEDTNAVLAVLAASFYRHPSKSMSVIGVTGTNGKTTTSYLIKAMYGAMGLRTGMLSTVGYYIYGDNKLESPHTTPDAVLVQKLMAKMVHNGTEALVMEASSHGLALGRCDEVDFDIAVFTNLTRDHLDFHGTEEEYRDAKAKLFARMVDPARHRKIVNIDDPNAAFFVSQGNPDVPVVTFAMDNKSADVHPLKFQLSLFETQVLVNTPQGILEISSGLLGRHNIYNILAAVAVGIAVGAPLEDIVKGIEEVDAVPGRCELIDEEQAFGVIVDYAHTPDALSRLLDYVRELGPRRVITVFGCAGESDRGKRPIMAKIATDKSDVTILTSDNPKTEDPLDILDDMLAGVGWTMQDYLKYGENDYYPPLPNGHRLFVHDIRRVAVRCGVAMGEEGDIVVVAGKGHEAFQIEGEKREFFDDREECREALQYVDELHQAGIDTSEFPWRLTFMPPLDGDFLEKRQHNAQSKLQFFTAGDIVHDDDLAPKKPGCENDFVLVKVQTWINGEEDAEFVGVGARFGTTIVSKEKNAQQTPLTLSDPRDCCKPPRKKLSGEVVMVDRGHCKFTTKANNAEAAGASAILIVNNEKELYKMVCDPGETDLDIHIPAVMLPQDAGITLNKMLLNGSSVTVQLYSPKRPVVDIAEVFLWLMAVGTILCGSYWSAGSAREAAIEQDKLLKDASEKELPNFGTGDSSTVMDINMISAVLFVVVASCFLIVLYKLMRFTWFFEILVVLFCIGGVEGLQTCLVALLARWFKRTGQLYIKVPIFGAVSYLTLAVSPFCITFAVVWAVYRNSSFGWIGQDILGIALIITVLQIVRIPNLKVGSVLLGCAFIYDIFWVFASQSLFHESVMIVVARGDKSGEDGIPMLLKIPRLFDPWGGYSIIGFGDILLPGLLVAFSLRYDWLAKKNLRAGYFLWAMIAYGLGLLITYVALNLMDGHGQPALLYIVPFTLGTFLMLGRKRGDLKILWTKGEPERVCPHVCLISIEESNREG</sequence>
<dbReference type="SUPFAM" id="SSF53623">
    <property type="entry name" value="MurD-like peptide ligases, catalytic domain"/>
    <property type="match status" value="1"/>
</dbReference>
<feature type="transmembrane region" description="Helical" evidence="13">
    <location>
        <begin position="1259"/>
        <end position="1278"/>
    </location>
</feature>
<evidence type="ECO:0000256" key="5">
    <source>
        <dbReference type="ARBA" id="ARBA00022670"/>
    </source>
</evidence>
<keyword evidence="10 13" id="KW-0472">Membrane</keyword>
<comment type="subcellular location">
    <subcellularLocation>
        <location evidence="2">Endosome membrane</location>
        <topology evidence="2">Multi-pass membrane protein</topology>
    </subcellularLocation>
</comment>
<comment type="function">
    <text evidence="1">Intramembrane-cleaving aspartic protease (I-CLiP) that cleaves type II membrane signal peptides in the hydrophobic plane of the membrane.</text>
</comment>
<dbReference type="Pfam" id="PF02875">
    <property type="entry name" value="Mur_ligase_C"/>
    <property type="match status" value="1"/>
</dbReference>
<feature type="compositionally biased region" description="Acidic residues" evidence="12">
    <location>
        <begin position="58"/>
        <end position="67"/>
    </location>
</feature>
<dbReference type="InterPro" id="IPR007369">
    <property type="entry name" value="Peptidase_A22B_SPP"/>
</dbReference>
<evidence type="ECO:0000256" key="2">
    <source>
        <dbReference type="ARBA" id="ARBA00004337"/>
    </source>
</evidence>
<dbReference type="InterPro" id="IPR046450">
    <property type="entry name" value="PA_dom_sf"/>
</dbReference>
<dbReference type="SUPFAM" id="SSF52025">
    <property type="entry name" value="PA domain"/>
    <property type="match status" value="1"/>
</dbReference>
<feature type="transmembrane region" description="Helical" evidence="13">
    <location>
        <begin position="1044"/>
        <end position="1074"/>
    </location>
</feature>
<evidence type="ECO:0000313" key="18">
    <source>
        <dbReference type="EMBL" id="KAH0742422.1"/>
    </source>
</evidence>
<dbReference type="InterPro" id="IPR004101">
    <property type="entry name" value="Mur_ligase_C"/>
</dbReference>
<dbReference type="SUPFAM" id="SSF63418">
    <property type="entry name" value="MurE/MurF N-terminal domain"/>
    <property type="match status" value="1"/>
</dbReference>
<dbReference type="InterPro" id="IPR013221">
    <property type="entry name" value="Mur_ligase_cen"/>
</dbReference>
<keyword evidence="6 13" id="KW-0812">Transmembrane</keyword>
<dbReference type="InterPro" id="IPR036565">
    <property type="entry name" value="Mur-like_cat_sf"/>
</dbReference>
<dbReference type="NCBIfam" id="NF001126">
    <property type="entry name" value="PRK00139.1-4"/>
    <property type="match status" value="1"/>
</dbReference>
<reference evidence="18 19" key="1">
    <citation type="journal article" date="2021" name="bioRxiv">
        <title>Chromosome-scale and haplotype-resolved genome assembly of a tetraploid potato cultivar.</title>
        <authorList>
            <person name="Sun H."/>
            <person name="Jiao W.-B."/>
            <person name="Krause K."/>
            <person name="Campoy J.A."/>
            <person name="Goel M."/>
            <person name="Folz-Donahue K."/>
            <person name="Kukat C."/>
            <person name="Huettel B."/>
            <person name="Schneeberger K."/>
        </authorList>
    </citation>
    <scope>NUCLEOTIDE SEQUENCE [LARGE SCALE GENOMIC DNA]</scope>
    <source>
        <strain evidence="18">SolTubOtavaFocal</strain>
        <tissue evidence="18">Leaves</tissue>
    </source>
</reference>
<accession>A0ABQ7U644</accession>
<dbReference type="InterPro" id="IPR005761">
    <property type="entry name" value="UDP-N-AcMur-Glu-dNH2Pim_ligase"/>
</dbReference>
<dbReference type="InterPro" id="IPR003137">
    <property type="entry name" value="PA_domain"/>
</dbReference>
<feature type="domain" description="Mur ligase C-terminal" evidence="16">
    <location>
        <begin position="578"/>
        <end position="723"/>
    </location>
</feature>
<comment type="similarity">
    <text evidence="4">Belongs to the peptidase A22B family.</text>
</comment>
<evidence type="ECO:0000256" key="13">
    <source>
        <dbReference type="SAM" id="Phobius"/>
    </source>
</evidence>
<protein>
    <submittedName>
        <fullName evidence="18">Uncharacterized protein</fullName>
    </submittedName>
</protein>
<evidence type="ECO:0000256" key="7">
    <source>
        <dbReference type="ARBA" id="ARBA00022753"/>
    </source>
</evidence>
<dbReference type="Proteomes" id="UP000826656">
    <property type="component" value="Unassembled WGS sequence"/>
</dbReference>
<organism evidence="18 19">
    <name type="scientific">Solanum tuberosum</name>
    <name type="common">Potato</name>
    <dbReference type="NCBI Taxonomy" id="4113"/>
    <lineage>
        <taxon>Eukaryota</taxon>
        <taxon>Viridiplantae</taxon>
        <taxon>Streptophyta</taxon>
        <taxon>Embryophyta</taxon>
        <taxon>Tracheophyta</taxon>
        <taxon>Spermatophyta</taxon>
        <taxon>Magnoliopsida</taxon>
        <taxon>eudicotyledons</taxon>
        <taxon>Gunneridae</taxon>
        <taxon>Pentapetalae</taxon>
        <taxon>asterids</taxon>
        <taxon>lamiids</taxon>
        <taxon>Solanales</taxon>
        <taxon>Solanaceae</taxon>
        <taxon>Solanoideae</taxon>
        <taxon>Solaneae</taxon>
        <taxon>Solanum</taxon>
    </lineage>
</organism>
<dbReference type="Gene3D" id="3.40.1390.10">
    <property type="entry name" value="MurE/MurF, N-terminal domain"/>
    <property type="match status" value="1"/>
</dbReference>
<feature type="transmembrane region" description="Helical" evidence="13">
    <location>
        <begin position="964"/>
        <end position="982"/>
    </location>
</feature>
<evidence type="ECO:0000259" key="17">
    <source>
        <dbReference type="Pfam" id="PF08245"/>
    </source>
</evidence>
<gene>
    <name evidence="18" type="ORF">KY290_035465</name>
</gene>
<keyword evidence="9 13" id="KW-1133">Transmembrane helix</keyword>
<evidence type="ECO:0000256" key="11">
    <source>
        <dbReference type="ARBA" id="ARBA00023180"/>
    </source>
</evidence>
<evidence type="ECO:0000256" key="10">
    <source>
        <dbReference type="ARBA" id="ARBA00023136"/>
    </source>
</evidence>
<dbReference type="Pfam" id="PF02225">
    <property type="entry name" value="PA"/>
    <property type="match status" value="1"/>
</dbReference>
<feature type="transmembrane region" description="Helical" evidence="13">
    <location>
        <begin position="1018"/>
        <end position="1038"/>
    </location>
</feature>
<feature type="transmembrane region" description="Helical" evidence="13">
    <location>
        <begin position="1198"/>
        <end position="1220"/>
    </location>
</feature>
<evidence type="ECO:0000313" key="19">
    <source>
        <dbReference type="Proteomes" id="UP000826656"/>
    </source>
</evidence>
<keyword evidence="7" id="KW-0967">Endosome</keyword>
<evidence type="ECO:0000259" key="14">
    <source>
        <dbReference type="Pfam" id="PF01225"/>
    </source>
</evidence>
<keyword evidence="8" id="KW-0378">Hydrolase</keyword>
<proteinExistence type="inferred from homology"/>